<feature type="compositionally biased region" description="Pro residues" evidence="9">
    <location>
        <begin position="127"/>
        <end position="143"/>
    </location>
</feature>
<feature type="compositionally biased region" description="Basic and acidic residues" evidence="9">
    <location>
        <begin position="76"/>
        <end position="105"/>
    </location>
</feature>
<feature type="region of interest" description="Disordered" evidence="9">
    <location>
        <begin position="613"/>
        <end position="639"/>
    </location>
</feature>
<sequence length="679" mass="76136">MQVDSTLMNVGDGGTVSREISAPNKVTTTMVGNPPQTLPPEFRGDVTLISCYKKVRVIASQLSDLTWDSPKNVEQPSHKDDENYSLHKEKVQIRTNKEATEECVPRLRRGRQRTDESRRDLWGFATPSPPSTPPPTISPPLTPPQAARRPRGRPRSTPLPQQAALGKGKNTSANTQSAANRKRQRCKNKKYQTGDYITDKYKVDGGEQRGGDDLLSQDQQNTAELQQNQSFSASSRDTRRLSLSRSAAVCYDERDESPECTDKPSGKRKFKSKHLSPSDEPKVNCKQRLGKRSCSRVADEDCSYAKKVASPPVSPKSLPSPPANVNGSIRKNSVSESLPKRVIPPEVRRLIVNKNAGETLLQRAARLGYQDVVQYCLEKDIREVNRQDNAGYTALHEASSRGWVQIVQMLLKNGADVNCSAQDGTRPIHDAVASDNLAIVWLLLNHGADPTLATYSGQTPVKLAHSSSMKTFLSDYFTDLQGRSEQDPGLHWDFYSSTLFETEQEPCWDFLLSEQNSDPEQDRGVRTDKDHDQDKDCLVFEFSSEPLLPCYHVQVSLTQGFCNWFLLTDVLKRVKLSTRTFKARYPHLEVVRLPYAELLKQVSVSQVSPALEPPLTVLSKDTDDDDAEEEEPDEGQVELVRCVPELQILLGSSLHILQDNEEEEEPKEDKLTNTRKRSR</sequence>
<dbReference type="PROSITE" id="PS50297">
    <property type="entry name" value="ANK_REP_REGION"/>
    <property type="match status" value="2"/>
</dbReference>
<dbReference type="GO" id="GO:0003714">
    <property type="term" value="F:transcription corepressor activity"/>
    <property type="evidence" value="ECO:0007669"/>
    <property type="project" value="TreeGrafter"/>
</dbReference>
<feature type="compositionally biased region" description="Acidic residues" evidence="9">
    <location>
        <begin position="622"/>
        <end position="636"/>
    </location>
</feature>
<dbReference type="InterPro" id="IPR032365">
    <property type="entry name" value="PUFD"/>
</dbReference>
<gene>
    <name evidence="11" type="ORF">KC01_LOCUS39921</name>
</gene>
<organism evidence="11 12">
    <name type="scientific">Knipowitschia caucasica</name>
    <name type="common">Caucasian dwarf goby</name>
    <name type="synonym">Pomatoschistus caucasicus</name>
    <dbReference type="NCBI Taxonomy" id="637954"/>
    <lineage>
        <taxon>Eukaryota</taxon>
        <taxon>Metazoa</taxon>
        <taxon>Chordata</taxon>
        <taxon>Craniata</taxon>
        <taxon>Vertebrata</taxon>
        <taxon>Euteleostomi</taxon>
        <taxon>Actinopterygii</taxon>
        <taxon>Neopterygii</taxon>
        <taxon>Teleostei</taxon>
        <taxon>Neoteleostei</taxon>
        <taxon>Acanthomorphata</taxon>
        <taxon>Gobiaria</taxon>
        <taxon>Gobiiformes</taxon>
        <taxon>Gobioidei</taxon>
        <taxon>Gobiidae</taxon>
        <taxon>Gobiinae</taxon>
        <taxon>Knipowitschia</taxon>
    </lineage>
</organism>
<proteinExistence type="inferred from homology"/>
<feature type="region of interest" description="Disordered" evidence="9">
    <location>
        <begin position="67"/>
        <end position="191"/>
    </location>
</feature>
<dbReference type="InterPro" id="IPR000637">
    <property type="entry name" value="HMGI/Y_DNA-bd_CS"/>
</dbReference>
<keyword evidence="4" id="KW-0677">Repeat</keyword>
<dbReference type="Pfam" id="PF12796">
    <property type="entry name" value="Ank_2"/>
    <property type="match status" value="1"/>
</dbReference>
<dbReference type="FunFam" id="1.25.40.20:FF:000032">
    <property type="entry name" value="BCL-6 corepressor isoform X1"/>
    <property type="match status" value="1"/>
</dbReference>
<accession>A0AAV2MKA1</accession>
<dbReference type="InterPro" id="IPR038227">
    <property type="entry name" value="PUFD_som_sf"/>
</dbReference>
<evidence type="ECO:0000256" key="6">
    <source>
        <dbReference type="ARBA" id="ARBA00023242"/>
    </source>
</evidence>
<dbReference type="AlphaFoldDB" id="A0AAV2MKA1"/>
<dbReference type="EMBL" id="OZ035830">
    <property type="protein sequence ID" value="CAL1613768.1"/>
    <property type="molecule type" value="Genomic_DNA"/>
</dbReference>
<feature type="region of interest" description="Disordered" evidence="9">
    <location>
        <begin position="1"/>
        <end position="38"/>
    </location>
</feature>
<feature type="region of interest" description="Disordered" evidence="9">
    <location>
        <begin position="305"/>
        <end position="337"/>
    </location>
</feature>
<protein>
    <recommendedName>
        <fullName evidence="10">BCL-6 corepressor PCGF1 binding domain-containing protein</fullName>
    </recommendedName>
</protein>
<dbReference type="Gene3D" id="1.25.40.20">
    <property type="entry name" value="Ankyrin repeat-containing domain"/>
    <property type="match status" value="1"/>
</dbReference>
<evidence type="ECO:0000256" key="1">
    <source>
        <dbReference type="ARBA" id="ARBA00004123"/>
    </source>
</evidence>
<dbReference type="InterPro" id="IPR002110">
    <property type="entry name" value="Ankyrin_rpt"/>
</dbReference>
<dbReference type="SUPFAM" id="SSF48403">
    <property type="entry name" value="Ankyrin repeat"/>
    <property type="match status" value="1"/>
</dbReference>
<dbReference type="SMART" id="SM00248">
    <property type="entry name" value="ANK"/>
    <property type="match status" value="3"/>
</dbReference>
<dbReference type="Pfam" id="PF16553">
    <property type="entry name" value="PUFD"/>
    <property type="match status" value="1"/>
</dbReference>
<name>A0AAV2MKA1_KNICA</name>
<keyword evidence="2" id="KW-1017">Isopeptide bond</keyword>
<comment type="subcellular location">
    <subcellularLocation>
        <location evidence="1">Nucleus</location>
    </subcellularLocation>
</comment>
<feature type="compositionally biased region" description="Pro residues" evidence="9">
    <location>
        <begin position="312"/>
        <end position="322"/>
    </location>
</feature>
<dbReference type="Gene3D" id="3.10.260.40">
    <property type="entry name" value="BCL-6 corepressor, PCGF1 binding domain"/>
    <property type="match status" value="1"/>
</dbReference>
<dbReference type="PROSITE" id="PS50088">
    <property type="entry name" value="ANK_REPEAT"/>
    <property type="match status" value="2"/>
</dbReference>
<feature type="compositionally biased region" description="Basic and acidic residues" evidence="9">
    <location>
        <begin position="112"/>
        <end position="121"/>
    </location>
</feature>
<feature type="compositionally biased region" description="Basic residues" evidence="9">
    <location>
        <begin position="180"/>
        <end position="190"/>
    </location>
</feature>
<feature type="region of interest" description="Disordered" evidence="9">
    <location>
        <begin position="252"/>
        <end position="290"/>
    </location>
</feature>
<feature type="compositionally biased region" description="Polar residues" evidence="9">
    <location>
        <begin position="169"/>
        <end position="179"/>
    </location>
</feature>
<keyword evidence="12" id="KW-1185">Reference proteome</keyword>
<feature type="repeat" description="ANK" evidence="8">
    <location>
        <begin position="423"/>
        <end position="455"/>
    </location>
</feature>
<comment type="similarity">
    <text evidence="7">Belongs to the BCOR family.</text>
</comment>
<dbReference type="PRINTS" id="PR01415">
    <property type="entry name" value="ANKYRIN"/>
</dbReference>
<evidence type="ECO:0000256" key="7">
    <source>
        <dbReference type="ARBA" id="ARBA00034703"/>
    </source>
</evidence>
<dbReference type="Proteomes" id="UP001497482">
    <property type="component" value="Chromosome 8"/>
</dbReference>
<evidence type="ECO:0000256" key="8">
    <source>
        <dbReference type="PROSITE-ProRule" id="PRU00023"/>
    </source>
</evidence>
<dbReference type="InterPro" id="IPR047144">
    <property type="entry name" value="BCOR-like"/>
</dbReference>
<keyword evidence="6" id="KW-0539">Nucleus</keyword>
<feature type="region of interest" description="Disordered" evidence="9">
    <location>
        <begin position="657"/>
        <end position="679"/>
    </location>
</feature>
<evidence type="ECO:0000256" key="5">
    <source>
        <dbReference type="ARBA" id="ARBA00022843"/>
    </source>
</evidence>
<reference evidence="11 12" key="1">
    <citation type="submission" date="2024-04" db="EMBL/GenBank/DDBJ databases">
        <authorList>
            <person name="Waldvogel A.-M."/>
            <person name="Schoenle A."/>
        </authorList>
    </citation>
    <scope>NUCLEOTIDE SEQUENCE [LARGE SCALE GENOMIC DNA]</scope>
</reference>
<evidence type="ECO:0000256" key="4">
    <source>
        <dbReference type="ARBA" id="ARBA00022737"/>
    </source>
</evidence>
<dbReference type="PROSITE" id="PS00354">
    <property type="entry name" value="HMGI_Y"/>
    <property type="match status" value="1"/>
</dbReference>
<evidence type="ECO:0000313" key="11">
    <source>
        <dbReference type="EMBL" id="CAL1613768.1"/>
    </source>
</evidence>
<feature type="compositionally biased region" description="Polar residues" evidence="9">
    <location>
        <begin position="24"/>
        <end position="35"/>
    </location>
</feature>
<dbReference type="GO" id="GO:0005634">
    <property type="term" value="C:nucleus"/>
    <property type="evidence" value="ECO:0007669"/>
    <property type="project" value="UniProtKB-SubCell"/>
</dbReference>
<keyword evidence="5" id="KW-0832">Ubl conjugation</keyword>
<evidence type="ECO:0000259" key="10">
    <source>
        <dbReference type="Pfam" id="PF16553"/>
    </source>
</evidence>
<dbReference type="PANTHER" id="PTHR24117:SF6">
    <property type="entry name" value="BCL-6 COREPRESSOR-LIKE PROTEIN 1"/>
    <property type="match status" value="1"/>
</dbReference>
<dbReference type="GO" id="GO:0000122">
    <property type="term" value="P:negative regulation of transcription by RNA polymerase II"/>
    <property type="evidence" value="ECO:0007669"/>
    <property type="project" value="TreeGrafter"/>
</dbReference>
<evidence type="ECO:0000256" key="3">
    <source>
        <dbReference type="ARBA" id="ARBA00022553"/>
    </source>
</evidence>
<feature type="repeat" description="ANK" evidence="8">
    <location>
        <begin position="390"/>
        <end position="422"/>
    </location>
</feature>
<dbReference type="PANTHER" id="PTHR24117">
    <property type="entry name" value="AGAP007537-PB"/>
    <property type="match status" value="1"/>
</dbReference>
<evidence type="ECO:0000256" key="9">
    <source>
        <dbReference type="SAM" id="MobiDB-lite"/>
    </source>
</evidence>
<keyword evidence="3" id="KW-0597">Phosphoprotein</keyword>
<dbReference type="InterPro" id="IPR036770">
    <property type="entry name" value="Ankyrin_rpt-contain_sf"/>
</dbReference>
<feature type="compositionally biased region" description="Polar residues" evidence="9">
    <location>
        <begin position="325"/>
        <end position="336"/>
    </location>
</feature>
<feature type="domain" description="BCL-6 corepressor PCGF1 binding" evidence="10">
    <location>
        <begin position="535"/>
        <end position="659"/>
    </location>
</feature>
<keyword evidence="8" id="KW-0040">ANK repeat</keyword>
<evidence type="ECO:0000256" key="2">
    <source>
        <dbReference type="ARBA" id="ARBA00022499"/>
    </source>
</evidence>
<evidence type="ECO:0000313" key="12">
    <source>
        <dbReference type="Proteomes" id="UP001497482"/>
    </source>
</evidence>